<dbReference type="PANTHER" id="PTHR12010:SF2">
    <property type="entry name" value="40S RIBOSOMAL PROTEIN S29"/>
    <property type="match status" value="1"/>
</dbReference>
<keyword evidence="6" id="KW-0689">Ribosomal protein</keyword>
<evidence type="ECO:0000256" key="4">
    <source>
        <dbReference type="ARBA" id="ARBA00009083"/>
    </source>
</evidence>
<dbReference type="PANTHER" id="PTHR12010">
    <property type="entry name" value="40S RIBOSOMAL PROTEIN S29"/>
    <property type="match status" value="1"/>
</dbReference>
<comment type="cofactor">
    <cofactor evidence="1">
        <name>Zn(2+)</name>
        <dbReference type="ChEBI" id="CHEBI:29105"/>
    </cofactor>
</comment>
<dbReference type="InterPro" id="IPR043140">
    <property type="entry name" value="Ribosomal_uS14_sf"/>
</dbReference>
<evidence type="ECO:0000256" key="5">
    <source>
        <dbReference type="ARBA" id="ARBA00011542"/>
    </source>
</evidence>
<dbReference type="GO" id="GO:0002181">
    <property type="term" value="P:cytoplasmic translation"/>
    <property type="evidence" value="ECO:0007669"/>
    <property type="project" value="TreeGrafter"/>
</dbReference>
<evidence type="ECO:0000256" key="3">
    <source>
        <dbReference type="ARBA" id="ARBA00004514"/>
    </source>
</evidence>
<dbReference type="Gene3D" id="4.10.830.10">
    <property type="entry name" value="30s Ribosomal Protein S14, Chain N"/>
    <property type="match status" value="1"/>
</dbReference>
<evidence type="ECO:0000256" key="10">
    <source>
        <dbReference type="SAM" id="MobiDB-lite"/>
    </source>
</evidence>
<feature type="region of interest" description="Disordered" evidence="10">
    <location>
        <begin position="103"/>
        <end position="137"/>
    </location>
</feature>
<keyword evidence="7" id="KW-0687">Ribonucleoprotein</keyword>
<evidence type="ECO:0000256" key="9">
    <source>
        <dbReference type="ARBA" id="ARBA00035455"/>
    </source>
</evidence>
<organism evidence="11 12">
    <name type="scientific">Panagrolaimus davidi</name>
    <dbReference type="NCBI Taxonomy" id="227884"/>
    <lineage>
        <taxon>Eukaryota</taxon>
        <taxon>Metazoa</taxon>
        <taxon>Ecdysozoa</taxon>
        <taxon>Nematoda</taxon>
        <taxon>Chromadorea</taxon>
        <taxon>Rhabditida</taxon>
        <taxon>Tylenchina</taxon>
        <taxon>Panagrolaimomorpha</taxon>
        <taxon>Panagrolaimoidea</taxon>
        <taxon>Panagrolaimidae</taxon>
        <taxon>Panagrolaimus</taxon>
    </lineage>
</organism>
<reference evidence="12" key="1">
    <citation type="submission" date="2022-11" db="UniProtKB">
        <authorList>
            <consortium name="WormBaseParasite"/>
        </authorList>
    </citation>
    <scope>IDENTIFICATION</scope>
</reference>
<comment type="subcellular location">
    <subcellularLocation>
        <location evidence="3">Cytoplasm</location>
        <location evidence="3">Cytosol</location>
    </subcellularLocation>
    <subcellularLocation>
        <location evidence="2">Rough endoplasmic reticulum</location>
    </subcellularLocation>
</comment>
<dbReference type="WBParaSite" id="PDA_v2.g18900.t1">
    <property type="protein sequence ID" value="PDA_v2.g18900.t1"/>
    <property type="gene ID" value="PDA_v2.g18900"/>
</dbReference>
<feature type="compositionally biased region" description="Basic and acidic residues" evidence="10">
    <location>
        <begin position="108"/>
        <end position="118"/>
    </location>
</feature>
<accession>A0A914PKH0</accession>
<evidence type="ECO:0000256" key="2">
    <source>
        <dbReference type="ARBA" id="ARBA00004427"/>
    </source>
</evidence>
<dbReference type="GO" id="GO:0022627">
    <property type="term" value="C:cytosolic small ribosomal subunit"/>
    <property type="evidence" value="ECO:0007669"/>
    <property type="project" value="TreeGrafter"/>
</dbReference>
<dbReference type="AlphaFoldDB" id="A0A914PKH0"/>
<evidence type="ECO:0000256" key="7">
    <source>
        <dbReference type="ARBA" id="ARBA00023274"/>
    </source>
</evidence>
<evidence type="ECO:0000256" key="8">
    <source>
        <dbReference type="ARBA" id="ARBA00035167"/>
    </source>
</evidence>
<dbReference type="GO" id="GO:0003735">
    <property type="term" value="F:structural constituent of ribosome"/>
    <property type="evidence" value="ECO:0007669"/>
    <property type="project" value="InterPro"/>
</dbReference>
<dbReference type="GO" id="GO:0005791">
    <property type="term" value="C:rough endoplasmic reticulum"/>
    <property type="evidence" value="ECO:0007669"/>
    <property type="project" value="UniProtKB-SubCell"/>
</dbReference>
<dbReference type="Proteomes" id="UP000887578">
    <property type="component" value="Unplaced"/>
</dbReference>
<comment type="similarity">
    <text evidence="4">Belongs to the universal ribosomal protein uS14 family.</text>
</comment>
<evidence type="ECO:0000313" key="11">
    <source>
        <dbReference type="Proteomes" id="UP000887578"/>
    </source>
</evidence>
<dbReference type="FunFam" id="4.10.830.10:FF:000002">
    <property type="entry name" value="40S ribosomal protein S29"/>
    <property type="match status" value="1"/>
</dbReference>
<feature type="compositionally biased region" description="Basic and acidic residues" evidence="10">
    <location>
        <begin position="126"/>
        <end position="137"/>
    </location>
</feature>
<proteinExistence type="inferred from homology"/>
<sequence>MGFENQWFSHPRKFGPGSRSCRVCSNHHGLIRKYGLNMMVVKRVKAGKPKRVVKKTVVKKAPKEVDDSKKRVSFAKKLTHSKIIEEDVNVSQNFDVTPSKGILKTRKRVADAEPETRPQAKTKPQTSDKENPYSKVS</sequence>
<protein>
    <recommendedName>
        <fullName evidence="8">Small ribosomal subunit protein uS14</fullName>
    </recommendedName>
    <alternativeName>
        <fullName evidence="9">40S ribosomal protein S29</fullName>
    </alternativeName>
</protein>
<evidence type="ECO:0000256" key="6">
    <source>
        <dbReference type="ARBA" id="ARBA00022980"/>
    </source>
</evidence>
<keyword evidence="11" id="KW-1185">Reference proteome</keyword>
<evidence type="ECO:0000256" key="1">
    <source>
        <dbReference type="ARBA" id="ARBA00001947"/>
    </source>
</evidence>
<comment type="subunit">
    <text evidence="5">Component of the 40S small ribosomal subunit.</text>
</comment>
<name>A0A914PKH0_9BILA</name>
<evidence type="ECO:0000313" key="12">
    <source>
        <dbReference type="WBParaSite" id="PDA_v2.g18900.t1"/>
    </source>
</evidence>
<dbReference type="InterPro" id="IPR039744">
    <property type="entry name" value="RIbosomal_uS14_euk_arc"/>
</dbReference>
<dbReference type="GO" id="GO:0008270">
    <property type="term" value="F:zinc ion binding"/>
    <property type="evidence" value="ECO:0007669"/>
    <property type="project" value="InterPro"/>
</dbReference>